<feature type="domain" description="HTH tetR-type" evidence="5">
    <location>
        <begin position="5"/>
        <end position="65"/>
    </location>
</feature>
<gene>
    <name evidence="6" type="ORF">GCM10009765_76330</name>
</gene>
<dbReference type="InterPro" id="IPR001647">
    <property type="entry name" value="HTH_TetR"/>
</dbReference>
<evidence type="ECO:0000313" key="7">
    <source>
        <dbReference type="Proteomes" id="UP001500618"/>
    </source>
</evidence>
<name>A0ABN2J219_9ACTN</name>
<dbReference type="InterPro" id="IPR009057">
    <property type="entry name" value="Homeodomain-like_sf"/>
</dbReference>
<dbReference type="Proteomes" id="UP001500618">
    <property type="component" value="Unassembled WGS sequence"/>
</dbReference>
<dbReference type="InterPro" id="IPR050109">
    <property type="entry name" value="HTH-type_TetR-like_transc_reg"/>
</dbReference>
<dbReference type="SUPFAM" id="SSF46689">
    <property type="entry name" value="Homeodomain-like"/>
    <property type="match status" value="1"/>
</dbReference>
<evidence type="ECO:0000256" key="1">
    <source>
        <dbReference type="ARBA" id="ARBA00023015"/>
    </source>
</evidence>
<dbReference type="Pfam" id="PF17935">
    <property type="entry name" value="TetR_C_27"/>
    <property type="match status" value="1"/>
</dbReference>
<evidence type="ECO:0000313" key="6">
    <source>
        <dbReference type="EMBL" id="GAA1716350.1"/>
    </source>
</evidence>
<keyword evidence="2 4" id="KW-0238">DNA-binding</keyword>
<dbReference type="SUPFAM" id="SSF48498">
    <property type="entry name" value="Tetracyclin repressor-like, C-terminal domain"/>
    <property type="match status" value="1"/>
</dbReference>
<dbReference type="RefSeq" id="WP_344314925.1">
    <property type="nucleotide sequence ID" value="NZ_BAAANY010000040.1"/>
</dbReference>
<dbReference type="PROSITE" id="PS50977">
    <property type="entry name" value="HTH_TETR_2"/>
    <property type="match status" value="1"/>
</dbReference>
<organism evidence="6 7">
    <name type="scientific">Fodinicola feengrottensis</name>
    <dbReference type="NCBI Taxonomy" id="435914"/>
    <lineage>
        <taxon>Bacteria</taxon>
        <taxon>Bacillati</taxon>
        <taxon>Actinomycetota</taxon>
        <taxon>Actinomycetes</taxon>
        <taxon>Mycobacteriales</taxon>
        <taxon>Fodinicola</taxon>
    </lineage>
</organism>
<sequence>MNETALTAEQILTATEDVLRRYGPGKATVVDVARELNVSHGSVYRHFPSKTAMREAVTRRWLDHACAGLTEIVERDGPAADRLDRWLLALFLAKKEKAAADPALFATYAVLADHSSETVVEHLRDLVAQLTTIIVDGIGRGEFAETDPSTAAQAVFDATVVFRSPLHSWRWTIPTIDAEFAAVRKVILNGLVQCRR</sequence>
<dbReference type="PANTHER" id="PTHR30055:SF151">
    <property type="entry name" value="TRANSCRIPTIONAL REGULATORY PROTEIN"/>
    <property type="match status" value="1"/>
</dbReference>
<accession>A0ABN2J219</accession>
<feature type="DNA-binding region" description="H-T-H motif" evidence="4">
    <location>
        <begin position="28"/>
        <end position="47"/>
    </location>
</feature>
<dbReference type="PROSITE" id="PS01081">
    <property type="entry name" value="HTH_TETR_1"/>
    <property type="match status" value="1"/>
</dbReference>
<proteinExistence type="predicted"/>
<dbReference type="InterPro" id="IPR041478">
    <property type="entry name" value="TetR_C_27"/>
</dbReference>
<reference evidence="6 7" key="1">
    <citation type="journal article" date="2019" name="Int. J. Syst. Evol. Microbiol.">
        <title>The Global Catalogue of Microorganisms (GCM) 10K type strain sequencing project: providing services to taxonomists for standard genome sequencing and annotation.</title>
        <authorList>
            <consortium name="The Broad Institute Genomics Platform"/>
            <consortium name="The Broad Institute Genome Sequencing Center for Infectious Disease"/>
            <person name="Wu L."/>
            <person name="Ma J."/>
        </authorList>
    </citation>
    <scope>NUCLEOTIDE SEQUENCE [LARGE SCALE GENOMIC DNA]</scope>
    <source>
        <strain evidence="6 7">JCM 14718</strain>
    </source>
</reference>
<dbReference type="Gene3D" id="1.10.357.10">
    <property type="entry name" value="Tetracycline Repressor, domain 2"/>
    <property type="match status" value="1"/>
</dbReference>
<protein>
    <submittedName>
        <fullName evidence="6">TetR family transcriptional regulator</fullName>
    </submittedName>
</protein>
<evidence type="ECO:0000256" key="4">
    <source>
        <dbReference type="PROSITE-ProRule" id="PRU00335"/>
    </source>
</evidence>
<comment type="caution">
    <text evidence="6">The sequence shown here is derived from an EMBL/GenBank/DDBJ whole genome shotgun (WGS) entry which is preliminary data.</text>
</comment>
<evidence type="ECO:0000259" key="5">
    <source>
        <dbReference type="PROSITE" id="PS50977"/>
    </source>
</evidence>
<evidence type="ECO:0000256" key="3">
    <source>
        <dbReference type="ARBA" id="ARBA00023163"/>
    </source>
</evidence>
<keyword evidence="7" id="KW-1185">Reference proteome</keyword>
<evidence type="ECO:0000256" key="2">
    <source>
        <dbReference type="ARBA" id="ARBA00023125"/>
    </source>
</evidence>
<dbReference type="InterPro" id="IPR023772">
    <property type="entry name" value="DNA-bd_HTH_TetR-type_CS"/>
</dbReference>
<keyword evidence="1" id="KW-0805">Transcription regulation</keyword>
<dbReference type="InterPro" id="IPR036271">
    <property type="entry name" value="Tet_transcr_reg_TetR-rel_C_sf"/>
</dbReference>
<dbReference type="PANTHER" id="PTHR30055">
    <property type="entry name" value="HTH-TYPE TRANSCRIPTIONAL REGULATOR RUTR"/>
    <property type="match status" value="1"/>
</dbReference>
<dbReference type="EMBL" id="BAAANY010000040">
    <property type="protein sequence ID" value="GAA1716350.1"/>
    <property type="molecule type" value="Genomic_DNA"/>
</dbReference>
<keyword evidence="3" id="KW-0804">Transcription</keyword>
<dbReference type="Pfam" id="PF00440">
    <property type="entry name" value="TetR_N"/>
    <property type="match status" value="1"/>
</dbReference>